<dbReference type="Proteomes" id="UP001470230">
    <property type="component" value="Unassembled WGS sequence"/>
</dbReference>
<feature type="compositionally biased region" description="Basic residues" evidence="1">
    <location>
        <begin position="246"/>
        <end position="262"/>
    </location>
</feature>
<feature type="region of interest" description="Disordered" evidence="1">
    <location>
        <begin position="217"/>
        <end position="265"/>
    </location>
</feature>
<organism evidence="2 3">
    <name type="scientific">Tritrichomonas musculus</name>
    <dbReference type="NCBI Taxonomy" id="1915356"/>
    <lineage>
        <taxon>Eukaryota</taxon>
        <taxon>Metamonada</taxon>
        <taxon>Parabasalia</taxon>
        <taxon>Tritrichomonadida</taxon>
        <taxon>Tritrichomonadidae</taxon>
        <taxon>Tritrichomonas</taxon>
    </lineage>
</organism>
<reference evidence="2 3" key="1">
    <citation type="submission" date="2024-04" db="EMBL/GenBank/DDBJ databases">
        <title>Tritrichomonas musculus Genome.</title>
        <authorList>
            <person name="Alves-Ferreira E."/>
            <person name="Grigg M."/>
            <person name="Lorenzi H."/>
            <person name="Galac M."/>
        </authorList>
    </citation>
    <scope>NUCLEOTIDE SEQUENCE [LARGE SCALE GENOMIC DNA]</scope>
    <source>
        <strain evidence="2 3">EAF2021</strain>
    </source>
</reference>
<feature type="compositionally biased region" description="Low complexity" evidence="1">
    <location>
        <begin position="38"/>
        <end position="52"/>
    </location>
</feature>
<dbReference type="EMBL" id="JAPFFF010000006">
    <property type="protein sequence ID" value="KAK8888220.1"/>
    <property type="molecule type" value="Genomic_DNA"/>
</dbReference>
<gene>
    <name evidence="2" type="ORF">M9Y10_039284</name>
</gene>
<feature type="region of interest" description="Disordered" evidence="1">
    <location>
        <begin position="22"/>
        <end position="53"/>
    </location>
</feature>
<evidence type="ECO:0000313" key="2">
    <source>
        <dbReference type="EMBL" id="KAK8888220.1"/>
    </source>
</evidence>
<comment type="caution">
    <text evidence="2">The sequence shown here is derived from an EMBL/GenBank/DDBJ whole genome shotgun (WGS) entry which is preliminary data.</text>
</comment>
<feature type="compositionally biased region" description="Acidic residues" evidence="1">
    <location>
        <begin position="223"/>
        <end position="235"/>
    </location>
</feature>
<protein>
    <submittedName>
        <fullName evidence="2">Uncharacterized protein</fullName>
    </submittedName>
</protein>
<evidence type="ECO:0000256" key="1">
    <source>
        <dbReference type="SAM" id="MobiDB-lite"/>
    </source>
</evidence>
<name>A0ABR2KAS4_9EUKA</name>
<accession>A0ABR2KAS4</accession>
<sequence length="526" mass="59922">MNDYSFDLNFSDSDSTKKLFNASSQSATKSKKKEKNTKNSYSSQNSSNFSQTPETPAFSHVFICIHRYEKLFKCQMQTLFARIRFHPKISIIQTINAMCISNSIELNCSYALDLSSIPPFRNEDFTPVVELFRRIPKHSELVGVSLLPLKEIEKVKIQKKYLTYFYHNSRAPVKDIMTDSIVGNLVVSIAFGFPEHKSLFDPNHFYSQDTQNIKINPTNNQIENEDENSDVNENNESEKSKSKNETRRHHGHHHRHHHKKKSNNWQKMATAAGWKPSTFVGSDWKEKAVKRGWIPPEKQLKSSIAINCQKDDIVQKESISTQYDPVLLTEFENKNASNSSLSSSTNGNDSNDELEDIINILNPKSKKNKRKNNLESDSSQLTLTSPSTIFQREFPKLCMTPVIQLLSVDEEPDRLLSESSDESDILLNDNVNDIINNVLNCKSESKKFIPQLIKNSNGIEEKRKVDSNIYDISSDDLLNEQAKNVKGSSFSSGSSSASDLKKCFGNMDKDMKKILDIYGIDNDDFL</sequence>
<feature type="compositionally biased region" description="Basic and acidic residues" evidence="1">
    <location>
        <begin position="236"/>
        <end position="245"/>
    </location>
</feature>
<keyword evidence="3" id="KW-1185">Reference proteome</keyword>
<proteinExistence type="predicted"/>
<evidence type="ECO:0000313" key="3">
    <source>
        <dbReference type="Proteomes" id="UP001470230"/>
    </source>
</evidence>